<evidence type="ECO:0000313" key="2">
    <source>
        <dbReference type="Proteomes" id="UP001519344"/>
    </source>
</evidence>
<keyword evidence="2" id="KW-1185">Reference proteome</keyword>
<dbReference type="EMBL" id="JAGGKV010000011">
    <property type="protein sequence ID" value="MBP1964935.1"/>
    <property type="molecule type" value="Genomic_DNA"/>
</dbReference>
<reference evidence="1 2" key="1">
    <citation type="submission" date="2021-03" db="EMBL/GenBank/DDBJ databases">
        <title>Genomic Encyclopedia of Type Strains, Phase IV (KMG-IV): sequencing the most valuable type-strain genomes for metagenomic binning, comparative biology and taxonomic classification.</title>
        <authorList>
            <person name="Goeker M."/>
        </authorList>
    </citation>
    <scope>NUCLEOTIDE SEQUENCE [LARGE SCALE GENOMIC DNA]</scope>
    <source>
        <strain evidence="1 2">DSM 24950</strain>
    </source>
</reference>
<accession>A0ABS4I2A0</accession>
<sequence>MIKIFKSAEKTGKDLDRILIYHGVVEHNFILNVVGEV</sequence>
<proteinExistence type="predicted"/>
<gene>
    <name evidence="1" type="ORF">J2Z65_004168</name>
</gene>
<organism evidence="1 2">
    <name type="scientific">Paenibacillus aceris</name>
    <dbReference type="NCBI Taxonomy" id="869555"/>
    <lineage>
        <taxon>Bacteria</taxon>
        <taxon>Bacillati</taxon>
        <taxon>Bacillota</taxon>
        <taxon>Bacilli</taxon>
        <taxon>Bacillales</taxon>
        <taxon>Paenibacillaceae</taxon>
        <taxon>Paenibacillus</taxon>
    </lineage>
</organism>
<name>A0ABS4I2A0_9BACL</name>
<comment type="caution">
    <text evidence="1">The sequence shown here is derived from an EMBL/GenBank/DDBJ whole genome shotgun (WGS) entry which is preliminary data.</text>
</comment>
<evidence type="ECO:0000313" key="1">
    <source>
        <dbReference type="EMBL" id="MBP1964935.1"/>
    </source>
</evidence>
<protein>
    <submittedName>
        <fullName evidence="1">Uncharacterized protein</fullName>
    </submittedName>
</protein>
<dbReference type="Proteomes" id="UP001519344">
    <property type="component" value="Unassembled WGS sequence"/>
</dbReference>